<dbReference type="PANTHER" id="PTHR43316">
    <property type="entry name" value="HYDROLASE, HALOACID DELAHOGENASE-RELATED"/>
    <property type="match status" value="1"/>
</dbReference>
<protein>
    <recommendedName>
        <fullName evidence="4">Haloacid dehalogenase, type II</fullName>
    </recommendedName>
</protein>
<dbReference type="Gene3D" id="3.40.50.1000">
    <property type="entry name" value="HAD superfamily/HAD-like"/>
    <property type="match status" value="1"/>
</dbReference>
<evidence type="ECO:0000313" key="3">
    <source>
        <dbReference type="Proteomes" id="UP001153461"/>
    </source>
</evidence>
<dbReference type="InterPro" id="IPR051540">
    <property type="entry name" value="S-2-haloacid_dehalogenase"/>
</dbReference>
<dbReference type="AlphaFoldDB" id="A0A9W4INL5"/>
<dbReference type="Gene3D" id="1.10.150.240">
    <property type="entry name" value="Putative phosphatase, domain 2"/>
    <property type="match status" value="1"/>
</dbReference>
<dbReference type="SUPFAM" id="SSF56784">
    <property type="entry name" value="HAD-like"/>
    <property type="match status" value="1"/>
</dbReference>
<comment type="caution">
    <text evidence="2">The sequence shown here is derived from an EMBL/GenBank/DDBJ whole genome shotgun (WGS) entry which is preliminary data.</text>
</comment>
<organism evidence="2 3">
    <name type="scientific">Penicillium nalgiovense</name>
    <dbReference type="NCBI Taxonomy" id="60175"/>
    <lineage>
        <taxon>Eukaryota</taxon>
        <taxon>Fungi</taxon>
        <taxon>Dikarya</taxon>
        <taxon>Ascomycota</taxon>
        <taxon>Pezizomycotina</taxon>
        <taxon>Eurotiomycetes</taxon>
        <taxon>Eurotiomycetidae</taxon>
        <taxon>Eurotiales</taxon>
        <taxon>Aspergillaceae</taxon>
        <taxon>Penicillium</taxon>
    </lineage>
</organism>
<sequence>MSSSKHVVFDIVGTLVAYDHVFDAIDARLGDRLRAEGIKPRLLGYTWMEAAEREYTNLSLAQSYVPFGEVFRALFYRMLWMAGIAEPRTWASPEDLEYIMAEYQLLEFRPDAAECVQKLRDAGFTVWAFTAADINRVGGYFKNAGVELPAENLLSCDDVGVGKPDLAAYRPLLEKLKSENDGKTPWFAAAHMWDVSAARKVGYVFHSCAICCQLLLLTPLLYRFKGAYCSVWEKESLSELFGEMDVMDESLPGMADKIIAHQASS</sequence>
<dbReference type="Proteomes" id="UP001153461">
    <property type="component" value="Unassembled WGS sequence"/>
</dbReference>
<name>A0A9W4INL5_PENNA</name>
<evidence type="ECO:0000313" key="2">
    <source>
        <dbReference type="EMBL" id="CAG8342378.1"/>
    </source>
</evidence>
<keyword evidence="1" id="KW-0378">Hydrolase</keyword>
<proteinExistence type="predicted"/>
<dbReference type="InterPro" id="IPR023214">
    <property type="entry name" value="HAD_sf"/>
</dbReference>
<dbReference type="InterPro" id="IPR023198">
    <property type="entry name" value="PGP-like_dom2"/>
</dbReference>
<dbReference type="Pfam" id="PF00702">
    <property type="entry name" value="Hydrolase"/>
    <property type="match status" value="1"/>
</dbReference>
<reference evidence="2" key="1">
    <citation type="submission" date="2021-07" db="EMBL/GenBank/DDBJ databases">
        <authorList>
            <person name="Branca A.L. A."/>
        </authorList>
    </citation>
    <scope>NUCLEOTIDE SEQUENCE</scope>
</reference>
<dbReference type="InterPro" id="IPR036412">
    <property type="entry name" value="HAD-like_sf"/>
</dbReference>
<dbReference type="EMBL" id="CAJVNV010000647">
    <property type="protein sequence ID" value="CAG8342378.1"/>
    <property type="molecule type" value="Genomic_DNA"/>
</dbReference>
<gene>
    <name evidence="2" type="ORF">PNAL_LOCUS10885</name>
</gene>
<evidence type="ECO:0008006" key="4">
    <source>
        <dbReference type="Google" id="ProtNLM"/>
    </source>
</evidence>
<dbReference type="PANTHER" id="PTHR43316:SF4">
    <property type="entry name" value="ACID DEHALOGENASE, PUTATIVE (AFU_ORTHOLOGUE AFUA_8G05870)-RELATED"/>
    <property type="match status" value="1"/>
</dbReference>
<evidence type="ECO:0000256" key="1">
    <source>
        <dbReference type="ARBA" id="ARBA00022801"/>
    </source>
</evidence>
<accession>A0A9W4INL5</accession>
<dbReference type="GO" id="GO:0016787">
    <property type="term" value="F:hydrolase activity"/>
    <property type="evidence" value="ECO:0007669"/>
    <property type="project" value="UniProtKB-KW"/>
</dbReference>